<proteinExistence type="predicted"/>
<keyword evidence="3" id="KW-1185">Reference proteome</keyword>
<feature type="transmembrane region" description="Helical" evidence="1">
    <location>
        <begin position="72"/>
        <end position="91"/>
    </location>
</feature>
<keyword evidence="1" id="KW-0812">Transmembrane</keyword>
<dbReference type="InterPro" id="IPR009825">
    <property type="entry name" value="ECF_substrate-spec-like"/>
</dbReference>
<dbReference type="EMBL" id="FBTB01000005">
    <property type="protein sequence ID" value="CUW04817.1"/>
    <property type="molecule type" value="Genomic_DNA"/>
</dbReference>
<dbReference type="Pfam" id="PF07155">
    <property type="entry name" value="ECF-ribofla_trS"/>
    <property type="match status" value="1"/>
</dbReference>
<gene>
    <name evidence="2" type="ORF">KSL4_0035</name>
</gene>
<evidence type="ECO:0000313" key="2">
    <source>
        <dbReference type="EMBL" id="CUW04817.1"/>
    </source>
</evidence>
<name>A0ABM9UZM6_9LACO</name>
<organism evidence="2 3">
    <name type="scientific">Leuconostoc inhae</name>
    <dbReference type="NCBI Taxonomy" id="178001"/>
    <lineage>
        <taxon>Bacteria</taxon>
        <taxon>Bacillati</taxon>
        <taxon>Bacillota</taxon>
        <taxon>Bacilli</taxon>
        <taxon>Lactobacillales</taxon>
        <taxon>Lactobacillaceae</taxon>
        <taxon>Leuconostoc</taxon>
    </lineage>
</organism>
<dbReference type="Gene3D" id="1.10.1760.20">
    <property type="match status" value="1"/>
</dbReference>
<dbReference type="Proteomes" id="UP000199047">
    <property type="component" value="Unassembled WGS sequence"/>
</dbReference>
<reference evidence="2 3" key="1">
    <citation type="submission" date="2015-12" db="EMBL/GenBank/DDBJ databases">
        <authorList>
            <person name="Andreevskaya M."/>
        </authorList>
    </citation>
    <scope>NUCLEOTIDE SEQUENCE [LARGE SCALE GENOMIC DNA]</scope>
    <source>
        <strain evidence="2 3">KSL4-2</strain>
    </source>
</reference>
<evidence type="ECO:0000256" key="1">
    <source>
        <dbReference type="SAM" id="Phobius"/>
    </source>
</evidence>
<evidence type="ECO:0000313" key="3">
    <source>
        <dbReference type="Proteomes" id="UP000199047"/>
    </source>
</evidence>
<keyword evidence="1" id="KW-1133">Transmembrane helix</keyword>
<feature type="transmembrane region" description="Helical" evidence="1">
    <location>
        <begin position="103"/>
        <end position="123"/>
    </location>
</feature>
<accession>A0ABM9UZM6</accession>
<keyword evidence="1" id="KW-0472">Membrane</keyword>
<feature type="transmembrane region" description="Helical" evidence="1">
    <location>
        <begin position="35"/>
        <end position="60"/>
    </location>
</feature>
<comment type="caution">
    <text evidence="2">The sequence shown here is derived from an EMBL/GenBank/DDBJ whole genome shotgun (WGS) entry which is preliminary data.</text>
</comment>
<sequence>MVIPFYSYMSAFFQKNFRTSPDKNKKISCKDLHFLTTYILVVLLGYKRGAIAGGMGLALFDVTHNYVLDAPYYFFEVFVVGGLATLVIQLLNYRAKPQSFKLILIILAAIIAKFVTTTLHNFIMSLIRGLTLQPAIVATLSALVPTIVNCVTTMIVVLIIYPILNGRLRNQLFSALN</sequence>
<protein>
    <submittedName>
        <fullName evidence="2">Substrate-specific component PdxU of predicted pyridoxine ECF transporter</fullName>
    </submittedName>
</protein>
<feature type="transmembrane region" description="Helical" evidence="1">
    <location>
        <begin position="135"/>
        <end position="164"/>
    </location>
</feature>